<keyword evidence="5 9" id="KW-0732">Signal</keyword>
<keyword evidence="6 9" id="KW-0378">Hydrolase</keyword>
<dbReference type="eggNOG" id="KOG1516">
    <property type="taxonomic scope" value="Eukaryota"/>
</dbReference>
<keyword evidence="7" id="KW-1015">Disulfide bond</keyword>
<dbReference type="STRING" id="7222.B4JUL5"/>
<comment type="similarity">
    <text evidence="2 9">Belongs to the type-B carboxylesterase/lipase family.</text>
</comment>
<dbReference type="PhylomeDB" id="B4JUL5"/>
<evidence type="ECO:0000313" key="11">
    <source>
        <dbReference type="EMBL" id="EDV91185.1"/>
    </source>
</evidence>
<evidence type="ECO:0000256" key="6">
    <source>
        <dbReference type="ARBA" id="ARBA00022801"/>
    </source>
</evidence>
<evidence type="ECO:0000256" key="4">
    <source>
        <dbReference type="ARBA" id="ARBA00022525"/>
    </source>
</evidence>
<feature type="domain" description="Carboxylesterase type B" evidence="10">
    <location>
        <begin position="24"/>
        <end position="531"/>
    </location>
</feature>
<evidence type="ECO:0000256" key="8">
    <source>
        <dbReference type="ARBA" id="ARBA00023180"/>
    </source>
</evidence>
<dbReference type="OMA" id="NGHENFM"/>
<dbReference type="PANTHER" id="PTHR43142:SF1">
    <property type="entry name" value="CARBOXYLIC ESTER HYDROLASE"/>
    <property type="match status" value="1"/>
</dbReference>
<organism evidence="12">
    <name type="scientific">Drosophila grimshawi</name>
    <name type="common">Hawaiian fruit fly</name>
    <name type="synonym">Idiomyia grimshawi</name>
    <dbReference type="NCBI Taxonomy" id="7222"/>
    <lineage>
        <taxon>Eukaryota</taxon>
        <taxon>Metazoa</taxon>
        <taxon>Ecdysozoa</taxon>
        <taxon>Arthropoda</taxon>
        <taxon>Hexapoda</taxon>
        <taxon>Insecta</taxon>
        <taxon>Pterygota</taxon>
        <taxon>Neoptera</taxon>
        <taxon>Endopterygota</taxon>
        <taxon>Diptera</taxon>
        <taxon>Brachycera</taxon>
        <taxon>Muscomorpha</taxon>
        <taxon>Ephydroidea</taxon>
        <taxon>Drosophilidae</taxon>
        <taxon>Drosophila</taxon>
        <taxon>Hawaiian Drosophila</taxon>
    </lineage>
</organism>
<dbReference type="OrthoDB" id="6846267at2759"/>
<dbReference type="PANTHER" id="PTHR43142">
    <property type="entry name" value="CARBOXYLIC ESTER HYDROLASE"/>
    <property type="match status" value="1"/>
</dbReference>
<gene>
    <name evidence="11" type="primary">Dgri\GH15533</name>
    <name evidence="11" type="ORF">Dgri_GH15533</name>
</gene>
<dbReference type="Gene3D" id="3.40.50.1820">
    <property type="entry name" value="alpha/beta hydrolase"/>
    <property type="match status" value="1"/>
</dbReference>
<proteinExistence type="inferred from homology"/>
<keyword evidence="3" id="KW-0719">Serine esterase</keyword>
<dbReference type="FunCoup" id="B4JUL5">
    <property type="interactions" value="89"/>
</dbReference>
<keyword evidence="12" id="KW-1185">Reference proteome</keyword>
<comment type="subcellular location">
    <subcellularLocation>
        <location evidence="1">Secreted</location>
    </subcellularLocation>
</comment>
<dbReference type="Pfam" id="PF00135">
    <property type="entry name" value="COesterase"/>
    <property type="match status" value="1"/>
</dbReference>
<dbReference type="GO" id="GO:0005576">
    <property type="term" value="C:extracellular region"/>
    <property type="evidence" value="ECO:0007669"/>
    <property type="project" value="UniProtKB-SubCell"/>
</dbReference>
<feature type="chain" id="PRO_5005123164" description="Carboxylic ester hydrolase" evidence="9">
    <location>
        <begin position="19"/>
        <end position="537"/>
    </location>
</feature>
<name>B4JUL5_DROGR</name>
<dbReference type="HOGENOM" id="CLU_006586_13_2_1"/>
<dbReference type="PROSITE" id="PS00941">
    <property type="entry name" value="CARBOXYLESTERASE_B_2"/>
    <property type="match status" value="1"/>
</dbReference>
<feature type="signal peptide" evidence="9">
    <location>
        <begin position="1"/>
        <end position="18"/>
    </location>
</feature>
<evidence type="ECO:0000259" key="10">
    <source>
        <dbReference type="Pfam" id="PF00135"/>
    </source>
</evidence>
<dbReference type="Proteomes" id="UP000001070">
    <property type="component" value="Unassembled WGS sequence"/>
</dbReference>
<dbReference type="InterPro" id="IPR019819">
    <property type="entry name" value="Carboxylesterase_B_CS"/>
</dbReference>
<evidence type="ECO:0000256" key="9">
    <source>
        <dbReference type="RuleBase" id="RU361235"/>
    </source>
</evidence>
<evidence type="ECO:0000256" key="1">
    <source>
        <dbReference type="ARBA" id="ARBA00004613"/>
    </source>
</evidence>
<keyword evidence="8" id="KW-0325">Glycoprotein</keyword>
<evidence type="ECO:0000256" key="7">
    <source>
        <dbReference type="ARBA" id="ARBA00023157"/>
    </source>
</evidence>
<dbReference type="InParanoid" id="B4JUL5"/>
<dbReference type="CDD" id="cd00312">
    <property type="entry name" value="Esterase_lipase"/>
    <property type="match status" value="1"/>
</dbReference>
<protein>
    <recommendedName>
        <fullName evidence="9">Carboxylic ester hydrolase</fullName>
        <ecNumber evidence="9">3.1.1.-</ecNumber>
    </recommendedName>
</protein>
<evidence type="ECO:0000313" key="12">
    <source>
        <dbReference type="Proteomes" id="UP000001070"/>
    </source>
</evidence>
<dbReference type="EC" id="3.1.1.-" evidence="9"/>
<dbReference type="SMR" id="B4JUL5"/>
<dbReference type="SUPFAM" id="SSF53474">
    <property type="entry name" value="alpha/beta-Hydrolases"/>
    <property type="match status" value="1"/>
</dbReference>
<evidence type="ECO:0000256" key="3">
    <source>
        <dbReference type="ARBA" id="ARBA00022487"/>
    </source>
</evidence>
<keyword evidence="4" id="KW-0964">Secreted</keyword>
<sequence length="537" mass="60729">MKDNIILITLLCVGTASAFTLPLLVELPHGKLRGRDNEGYYSYESIPYAEPPLGDLRFEAPQKYDRQWNEIFDATMPPVRCMQWTQFIHQEDKLTGSEDCLTVSIYKPKNSSRTTFPVLAYVHGGCFMFGGQIEDGHEPIMAEGNLIVVKIGYRLGPLGFLSTGDSQIPGNNGLKDQRLALQWIKENIASFGGEPENIMVFGYSAGAAAVHLQMLQEDFEDLAKVAVTISGNALNPWVVQEGGRRRAFEMGRIVGCGLLSTSLDLKNCLKSKDAEQIVTAVRQFLVFGYVPFTPFGPVVEPEDATNPIITQHPIEIIKSGKFAQVPWLISNAQEDGIYNAASLLARQPNGKELIEELNSRWFELAPHLFFYRDSMKTIEEMDERSRELRQEYLGNQSFSVDNYIDVERIFTDILFVNGTKRSIDLHRRIGKSPVYGYVYDNPTDLGNFFWLAKRNDIQSGTGHGDDFYHIFENELTKPWRPDEMLISKNLIKMLEQFIQSDNGSLRYDNCEFPDNVGKEKIQLLSIKRSSCGIIELS</sequence>
<evidence type="ECO:0000256" key="5">
    <source>
        <dbReference type="ARBA" id="ARBA00022729"/>
    </source>
</evidence>
<dbReference type="InterPro" id="IPR029058">
    <property type="entry name" value="AB_hydrolase_fold"/>
</dbReference>
<dbReference type="KEGG" id="dgr:6568036"/>
<dbReference type="EMBL" id="CH916374">
    <property type="protein sequence ID" value="EDV91185.1"/>
    <property type="molecule type" value="Genomic_DNA"/>
</dbReference>
<dbReference type="FunFam" id="3.40.50.1820:FF:000378">
    <property type="entry name" value="Carboxylic ester hydrolase"/>
    <property type="match status" value="1"/>
</dbReference>
<dbReference type="InterPro" id="IPR019826">
    <property type="entry name" value="Carboxylesterase_B_AS"/>
</dbReference>
<dbReference type="ESTHER" id="drogr-b4jul5">
    <property type="family name" value="Carb_B_Arthropoda"/>
</dbReference>
<evidence type="ECO:0000256" key="2">
    <source>
        <dbReference type="ARBA" id="ARBA00005964"/>
    </source>
</evidence>
<dbReference type="GO" id="GO:0106435">
    <property type="term" value="F:carboxylesterase activity"/>
    <property type="evidence" value="ECO:0007669"/>
    <property type="project" value="UniProtKB-ARBA"/>
</dbReference>
<dbReference type="PROSITE" id="PS00122">
    <property type="entry name" value="CARBOXYLESTERASE_B_1"/>
    <property type="match status" value="1"/>
</dbReference>
<dbReference type="InterPro" id="IPR002018">
    <property type="entry name" value="CarbesteraseB"/>
</dbReference>
<accession>B4JUL5</accession>
<reference evidence="11 12" key="1">
    <citation type="journal article" date="2007" name="Nature">
        <title>Evolution of genes and genomes on the Drosophila phylogeny.</title>
        <authorList>
            <consortium name="Drosophila 12 Genomes Consortium"/>
            <person name="Clark A.G."/>
            <person name="Eisen M.B."/>
            <person name="Smith D.R."/>
            <person name="Bergman C.M."/>
            <person name="Oliver B."/>
            <person name="Markow T.A."/>
            <person name="Kaufman T.C."/>
            <person name="Kellis M."/>
            <person name="Gelbart W."/>
            <person name="Iyer V.N."/>
            <person name="Pollard D.A."/>
            <person name="Sackton T.B."/>
            <person name="Larracuente A.M."/>
            <person name="Singh N.D."/>
            <person name="Abad J.P."/>
            <person name="Abt D.N."/>
            <person name="Adryan B."/>
            <person name="Aguade M."/>
            <person name="Akashi H."/>
            <person name="Anderson W.W."/>
            <person name="Aquadro C.F."/>
            <person name="Ardell D.H."/>
            <person name="Arguello R."/>
            <person name="Artieri C.G."/>
            <person name="Barbash D.A."/>
            <person name="Barker D."/>
            <person name="Barsanti P."/>
            <person name="Batterham P."/>
            <person name="Batzoglou S."/>
            <person name="Begun D."/>
            <person name="Bhutkar A."/>
            <person name="Blanco E."/>
            <person name="Bosak S.A."/>
            <person name="Bradley R.K."/>
            <person name="Brand A.D."/>
            <person name="Brent M.R."/>
            <person name="Brooks A.N."/>
            <person name="Brown R.H."/>
            <person name="Butlin R.K."/>
            <person name="Caggese C."/>
            <person name="Calvi B.R."/>
            <person name="Bernardo de Carvalho A."/>
            <person name="Caspi A."/>
            <person name="Castrezana S."/>
            <person name="Celniker S.E."/>
            <person name="Chang J.L."/>
            <person name="Chapple C."/>
            <person name="Chatterji S."/>
            <person name="Chinwalla A."/>
            <person name="Civetta A."/>
            <person name="Clifton S.W."/>
            <person name="Comeron J.M."/>
            <person name="Costello J.C."/>
            <person name="Coyne J.A."/>
            <person name="Daub J."/>
            <person name="David R.G."/>
            <person name="Delcher A.L."/>
            <person name="Delehaunty K."/>
            <person name="Do C.B."/>
            <person name="Ebling H."/>
            <person name="Edwards K."/>
            <person name="Eickbush T."/>
            <person name="Evans J.D."/>
            <person name="Filipski A."/>
            <person name="Findeiss S."/>
            <person name="Freyhult E."/>
            <person name="Fulton L."/>
            <person name="Fulton R."/>
            <person name="Garcia A.C."/>
            <person name="Gardiner A."/>
            <person name="Garfield D.A."/>
            <person name="Garvin B.E."/>
            <person name="Gibson G."/>
            <person name="Gilbert D."/>
            <person name="Gnerre S."/>
            <person name="Godfrey J."/>
            <person name="Good R."/>
            <person name="Gotea V."/>
            <person name="Gravely B."/>
            <person name="Greenberg A.J."/>
            <person name="Griffiths-Jones S."/>
            <person name="Gross S."/>
            <person name="Guigo R."/>
            <person name="Gustafson E.A."/>
            <person name="Haerty W."/>
            <person name="Hahn M.W."/>
            <person name="Halligan D.L."/>
            <person name="Halpern A.L."/>
            <person name="Halter G.M."/>
            <person name="Han M.V."/>
            <person name="Heger A."/>
            <person name="Hillier L."/>
            <person name="Hinrichs A.S."/>
            <person name="Holmes I."/>
            <person name="Hoskins R.A."/>
            <person name="Hubisz M.J."/>
            <person name="Hultmark D."/>
            <person name="Huntley M.A."/>
            <person name="Jaffe D.B."/>
            <person name="Jagadeeshan S."/>
            <person name="Jeck W.R."/>
            <person name="Johnson J."/>
            <person name="Jones C.D."/>
            <person name="Jordan W.C."/>
            <person name="Karpen G.H."/>
            <person name="Kataoka E."/>
            <person name="Keightley P.D."/>
            <person name="Kheradpour P."/>
            <person name="Kirkness E.F."/>
            <person name="Koerich L.B."/>
            <person name="Kristiansen K."/>
            <person name="Kudrna D."/>
            <person name="Kulathinal R.J."/>
            <person name="Kumar S."/>
            <person name="Kwok R."/>
            <person name="Lander E."/>
            <person name="Langley C.H."/>
            <person name="Lapoint R."/>
            <person name="Lazzaro B.P."/>
            <person name="Lee S.J."/>
            <person name="Levesque L."/>
            <person name="Li R."/>
            <person name="Lin C.F."/>
            <person name="Lin M.F."/>
            <person name="Lindblad-Toh K."/>
            <person name="Llopart A."/>
            <person name="Long M."/>
            <person name="Low L."/>
            <person name="Lozovsky E."/>
            <person name="Lu J."/>
            <person name="Luo M."/>
            <person name="Machado C.A."/>
            <person name="Makalowski W."/>
            <person name="Marzo M."/>
            <person name="Matsuda M."/>
            <person name="Matzkin L."/>
            <person name="McAllister B."/>
            <person name="McBride C.S."/>
            <person name="McKernan B."/>
            <person name="McKernan K."/>
            <person name="Mendez-Lago M."/>
            <person name="Minx P."/>
            <person name="Mollenhauer M.U."/>
            <person name="Montooth K."/>
            <person name="Mount S.M."/>
            <person name="Mu X."/>
            <person name="Myers E."/>
            <person name="Negre B."/>
            <person name="Newfeld S."/>
            <person name="Nielsen R."/>
            <person name="Noor M.A."/>
            <person name="O'Grady P."/>
            <person name="Pachter L."/>
            <person name="Papaceit M."/>
            <person name="Parisi M.J."/>
            <person name="Parisi M."/>
            <person name="Parts L."/>
            <person name="Pedersen J.S."/>
            <person name="Pesole G."/>
            <person name="Phillippy A.M."/>
            <person name="Ponting C.P."/>
            <person name="Pop M."/>
            <person name="Porcelli D."/>
            <person name="Powell J.R."/>
            <person name="Prohaska S."/>
            <person name="Pruitt K."/>
            <person name="Puig M."/>
            <person name="Quesneville H."/>
            <person name="Ram K.R."/>
            <person name="Rand D."/>
            <person name="Rasmussen M.D."/>
            <person name="Reed L.K."/>
            <person name="Reenan R."/>
            <person name="Reily A."/>
            <person name="Remington K.A."/>
            <person name="Rieger T.T."/>
            <person name="Ritchie M.G."/>
            <person name="Robin C."/>
            <person name="Rogers Y.H."/>
            <person name="Rohde C."/>
            <person name="Rozas J."/>
            <person name="Rubenfield M.J."/>
            <person name="Ruiz A."/>
            <person name="Russo S."/>
            <person name="Salzberg S.L."/>
            <person name="Sanchez-Gracia A."/>
            <person name="Saranga D.J."/>
            <person name="Sato H."/>
            <person name="Schaeffer S.W."/>
            <person name="Schatz M.C."/>
            <person name="Schlenke T."/>
            <person name="Schwartz R."/>
            <person name="Segarra C."/>
            <person name="Singh R.S."/>
            <person name="Sirot L."/>
            <person name="Sirota M."/>
            <person name="Sisneros N.B."/>
            <person name="Smith C.D."/>
            <person name="Smith T.F."/>
            <person name="Spieth J."/>
            <person name="Stage D.E."/>
            <person name="Stark A."/>
            <person name="Stephan W."/>
            <person name="Strausberg R.L."/>
            <person name="Strempel S."/>
            <person name="Sturgill D."/>
            <person name="Sutton G."/>
            <person name="Sutton G.G."/>
            <person name="Tao W."/>
            <person name="Teichmann S."/>
            <person name="Tobari Y.N."/>
            <person name="Tomimura Y."/>
            <person name="Tsolas J.M."/>
            <person name="Valente V.L."/>
            <person name="Venter E."/>
            <person name="Venter J.C."/>
            <person name="Vicario S."/>
            <person name="Vieira F.G."/>
            <person name="Vilella A.J."/>
            <person name="Villasante A."/>
            <person name="Walenz B."/>
            <person name="Wang J."/>
            <person name="Wasserman M."/>
            <person name="Watts T."/>
            <person name="Wilson D."/>
            <person name="Wilson R.K."/>
            <person name="Wing R.A."/>
            <person name="Wolfner M.F."/>
            <person name="Wong A."/>
            <person name="Wong G.K."/>
            <person name="Wu C.I."/>
            <person name="Wu G."/>
            <person name="Yamamoto D."/>
            <person name="Yang H.P."/>
            <person name="Yang S.P."/>
            <person name="Yorke J.A."/>
            <person name="Yoshida K."/>
            <person name="Zdobnov E."/>
            <person name="Zhang P."/>
            <person name="Zhang Y."/>
            <person name="Zimin A.V."/>
            <person name="Baldwin J."/>
            <person name="Abdouelleil A."/>
            <person name="Abdulkadir J."/>
            <person name="Abebe A."/>
            <person name="Abera B."/>
            <person name="Abreu J."/>
            <person name="Acer S.C."/>
            <person name="Aftuck L."/>
            <person name="Alexander A."/>
            <person name="An P."/>
            <person name="Anderson E."/>
            <person name="Anderson S."/>
            <person name="Arachi H."/>
            <person name="Azer M."/>
            <person name="Bachantsang P."/>
            <person name="Barry A."/>
            <person name="Bayul T."/>
            <person name="Berlin A."/>
            <person name="Bessette D."/>
            <person name="Bloom T."/>
            <person name="Blye J."/>
            <person name="Boguslavskiy L."/>
            <person name="Bonnet C."/>
            <person name="Boukhgalter B."/>
            <person name="Bourzgui I."/>
            <person name="Brown A."/>
            <person name="Cahill P."/>
            <person name="Channer S."/>
            <person name="Cheshatsang Y."/>
            <person name="Chuda L."/>
            <person name="Citroen M."/>
            <person name="Collymore A."/>
            <person name="Cooke P."/>
            <person name="Costello M."/>
            <person name="D'Aco K."/>
            <person name="Daza R."/>
            <person name="De Haan G."/>
            <person name="DeGray S."/>
            <person name="DeMaso C."/>
            <person name="Dhargay N."/>
            <person name="Dooley K."/>
            <person name="Dooley E."/>
            <person name="Doricent M."/>
            <person name="Dorje P."/>
            <person name="Dorjee K."/>
            <person name="Dupes A."/>
            <person name="Elong R."/>
            <person name="Falk J."/>
            <person name="Farina A."/>
            <person name="Faro S."/>
            <person name="Ferguson D."/>
            <person name="Fisher S."/>
            <person name="Foley C.D."/>
            <person name="Franke A."/>
            <person name="Friedrich D."/>
            <person name="Gadbois L."/>
            <person name="Gearin G."/>
            <person name="Gearin C.R."/>
            <person name="Giannoukos G."/>
            <person name="Goode T."/>
            <person name="Graham J."/>
            <person name="Grandbois E."/>
            <person name="Grewal S."/>
            <person name="Gyaltsen K."/>
            <person name="Hafez N."/>
            <person name="Hagos B."/>
            <person name="Hall J."/>
            <person name="Henson C."/>
            <person name="Hollinger A."/>
            <person name="Honan T."/>
            <person name="Huard M.D."/>
            <person name="Hughes L."/>
            <person name="Hurhula B."/>
            <person name="Husby M.E."/>
            <person name="Kamat A."/>
            <person name="Kanga B."/>
            <person name="Kashin S."/>
            <person name="Khazanovich D."/>
            <person name="Kisner P."/>
            <person name="Lance K."/>
            <person name="Lara M."/>
            <person name="Lee W."/>
            <person name="Lennon N."/>
            <person name="Letendre F."/>
            <person name="LeVine R."/>
            <person name="Lipovsky A."/>
            <person name="Liu X."/>
            <person name="Liu J."/>
            <person name="Liu S."/>
            <person name="Lokyitsang T."/>
            <person name="Lokyitsang Y."/>
            <person name="Lubonja R."/>
            <person name="Lui A."/>
            <person name="MacDonald P."/>
            <person name="Magnisalis V."/>
            <person name="Maru K."/>
            <person name="Matthews C."/>
            <person name="McCusker W."/>
            <person name="McDonough S."/>
            <person name="Mehta T."/>
            <person name="Meldrim J."/>
            <person name="Meneus L."/>
            <person name="Mihai O."/>
            <person name="Mihalev A."/>
            <person name="Mihova T."/>
            <person name="Mittelman R."/>
            <person name="Mlenga V."/>
            <person name="Montmayeur A."/>
            <person name="Mulrain L."/>
            <person name="Navidi A."/>
            <person name="Naylor J."/>
            <person name="Negash T."/>
            <person name="Nguyen T."/>
            <person name="Nguyen N."/>
            <person name="Nicol R."/>
            <person name="Norbu C."/>
            <person name="Norbu N."/>
            <person name="Novod N."/>
            <person name="O'Neill B."/>
            <person name="Osman S."/>
            <person name="Markiewicz E."/>
            <person name="Oyono O.L."/>
            <person name="Patti C."/>
            <person name="Phunkhang P."/>
            <person name="Pierre F."/>
            <person name="Priest M."/>
            <person name="Raghuraman S."/>
            <person name="Rege F."/>
            <person name="Reyes R."/>
            <person name="Rise C."/>
            <person name="Rogov P."/>
            <person name="Ross K."/>
            <person name="Ryan E."/>
            <person name="Settipalli S."/>
            <person name="Shea T."/>
            <person name="Sherpa N."/>
            <person name="Shi L."/>
            <person name="Shih D."/>
            <person name="Sparrow T."/>
            <person name="Spaulding J."/>
            <person name="Stalker J."/>
            <person name="Stange-Thomann N."/>
            <person name="Stavropoulos S."/>
            <person name="Stone C."/>
            <person name="Strader C."/>
            <person name="Tesfaye S."/>
            <person name="Thomson T."/>
            <person name="Thoulutsang Y."/>
            <person name="Thoulutsang D."/>
            <person name="Topham K."/>
            <person name="Topping I."/>
            <person name="Tsamla T."/>
            <person name="Vassiliev H."/>
            <person name="Vo A."/>
            <person name="Wangchuk T."/>
            <person name="Wangdi T."/>
            <person name="Weiand M."/>
            <person name="Wilkinson J."/>
            <person name="Wilson A."/>
            <person name="Yadav S."/>
            <person name="Young G."/>
            <person name="Yu Q."/>
            <person name="Zembek L."/>
            <person name="Zhong D."/>
            <person name="Zimmer A."/>
            <person name="Zwirko Z."/>
            <person name="Jaffe D.B."/>
            <person name="Alvarez P."/>
            <person name="Brockman W."/>
            <person name="Butler J."/>
            <person name="Chin C."/>
            <person name="Gnerre S."/>
            <person name="Grabherr M."/>
            <person name="Kleber M."/>
            <person name="Mauceli E."/>
            <person name="MacCallum I."/>
        </authorList>
    </citation>
    <scope>NUCLEOTIDE SEQUENCE [LARGE SCALE GENOMIC DNA]</scope>
    <source>
        <strain evidence="12">Tucson 15287-2541.00</strain>
    </source>
</reference>
<dbReference type="AlphaFoldDB" id="B4JUL5"/>